<protein>
    <recommendedName>
        <fullName evidence="3">Phage tail protein</fullName>
    </recommendedName>
</protein>
<evidence type="ECO:0000313" key="1">
    <source>
        <dbReference type="EMBL" id="SQC85395.1"/>
    </source>
</evidence>
<accession>A0A2X3IRL6</accession>
<dbReference type="Proteomes" id="UP000250234">
    <property type="component" value="Unassembled WGS sequence"/>
</dbReference>
<organism evidence="1 2">
    <name type="scientific">Clostridium perfringens</name>
    <dbReference type="NCBI Taxonomy" id="1502"/>
    <lineage>
        <taxon>Bacteria</taxon>
        <taxon>Bacillati</taxon>
        <taxon>Bacillota</taxon>
        <taxon>Clostridia</taxon>
        <taxon>Eubacteriales</taxon>
        <taxon>Clostridiaceae</taxon>
        <taxon>Clostridium</taxon>
    </lineage>
</organism>
<name>A0A2X3IRL6_CLOPF</name>
<gene>
    <name evidence="1" type="ORF">NCTC8081_03188</name>
</gene>
<dbReference type="RefSeq" id="WP_111946557.1">
    <property type="nucleotide sequence ID" value="NZ_CATNYA010000031.1"/>
</dbReference>
<evidence type="ECO:0000313" key="2">
    <source>
        <dbReference type="Proteomes" id="UP000250234"/>
    </source>
</evidence>
<evidence type="ECO:0008006" key="3">
    <source>
        <dbReference type="Google" id="ProtNLM"/>
    </source>
</evidence>
<dbReference type="AlphaFoldDB" id="A0A2X3IRL6"/>
<reference evidence="1 2" key="1">
    <citation type="submission" date="2018-06" db="EMBL/GenBank/DDBJ databases">
        <authorList>
            <consortium name="Pathogen Informatics"/>
            <person name="Doyle S."/>
        </authorList>
    </citation>
    <scope>NUCLEOTIDE SEQUENCE [LARGE SCALE GENOMIC DNA]</scope>
    <source>
        <strain evidence="1 2">NCTC8081</strain>
    </source>
</reference>
<sequence length="163" mass="18028">MAKSIRNRILVADYLKVGEEFVLMGTGFTDINESPNAKTNKKQYVNDKSPTSSIVSYEAEFSYETDQIRDEKAVEFICDIGETHKVGADAETEYLRVDLDKPAQAESSFRARKFSVAIQVDEFGAKDGEMSAKGKLLTKGDLVVGTFNVSTKEFTEGFTAKGK</sequence>
<proteinExistence type="predicted"/>
<dbReference type="EMBL" id="UAWO01000006">
    <property type="protein sequence ID" value="SQC85395.1"/>
    <property type="molecule type" value="Genomic_DNA"/>
</dbReference>